<evidence type="ECO:0000313" key="5">
    <source>
        <dbReference type="Proteomes" id="UP000711614"/>
    </source>
</evidence>
<dbReference type="InterPro" id="IPR025241">
    <property type="entry name" value="DUF4190"/>
</dbReference>
<keyword evidence="2" id="KW-0812">Transmembrane</keyword>
<evidence type="ECO:0000313" key="4">
    <source>
        <dbReference type="EMBL" id="MBP2412836.1"/>
    </source>
</evidence>
<feature type="compositionally biased region" description="Pro residues" evidence="1">
    <location>
        <begin position="7"/>
        <end position="17"/>
    </location>
</feature>
<feature type="transmembrane region" description="Helical" evidence="2">
    <location>
        <begin position="114"/>
        <end position="137"/>
    </location>
</feature>
<feature type="domain" description="DUF4190" evidence="3">
    <location>
        <begin position="65"/>
        <end position="125"/>
    </location>
</feature>
<keyword evidence="2" id="KW-1133">Transmembrane helix</keyword>
<proteinExistence type="predicted"/>
<protein>
    <recommendedName>
        <fullName evidence="3">DUF4190 domain-containing protein</fullName>
    </recommendedName>
</protein>
<evidence type="ECO:0000256" key="1">
    <source>
        <dbReference type="SAM" id="MobiDB-lite"/>
    </source>
</evidence>
<dbReference type="Proteomes" id="UP000711614">
    <property type="component" value="Unassembled WGS sequence"/>
</dbReference>
<keyword evidence="5" id="KW-1185">Reference proteome</keyword>
<reference evidence="4 5" key="1">
    <citation type="submission" date="2021-03" db="EMBL/GenBank/DDBJ databases">
        <title>Sequencing the genomes of 1000 actinobacteria strains.</title>
        <authorList>
            <person name="Klenk H.-P."/>
        </authorList>
    </citation>
    <scope>NUCLEOTIDE SEQUENCE [LARGE SCALE GENOMIC DNA]</scope>
    <source>
        <strain evidence="4 5">DSM 16005</strain>
    </source>
</reference>
<accession>A0ABS4YVP4</accession>
<gene>
    <name evidence="4" type="ORF">JOF48_001635</name>
</gene>
<keyword evidence="2" id="KW-0472">Membrane</keyword>
<name>A0ABS4YVP4_9MICC</name>
<sequence>MTHFQQPPLPPQQPQQPGPQAWQEQSTAWQQEQPVPAWQQQPNGAPAQHDGGPVPVRKSGESQQLSLASMILGLGSLLFLGWLMFPQVIGIVVGHMGLAKESPQGRSFAVTGLVTSYLALAIWGALWAFGLFFLAALMGSLESDFTTYT</sequence>
<feature type="compositionally biased region" description="Low complexity" evidence="1">
    <location>
        <begin position="28"/>
        <end position="42"/>
    </location>
</feature>
<feature type="region of interest" description="Disordered" evidence="1">
    <location>
        <begin position="1"/>
        <end position="60"/>
    </location>
</feature>
<comment type="caution">
    <text evidence="4">The sequence shown here is derived from an EMBL/GenBank/DDBJ whole genome shotgun (WGS) entry which is preliminary data.</text>
</comment>
<dbReference type="Pfam" id="PF13828">
    <property type="entry name" value="DUF4190"/>
    <property type="match status" value="1"/>
</dbReference>
<feature type="transmembrane region" description="Helical" evidence="2">
    <location>
        <begin position="67"/>
        <end position="94"/>
    </location>
</feature>
<evidence type="ECO:0000259" key="3">
    <source>
        <dbReference type="Pfam" id="PF13828"/>
    </source>
</evidence>
<dbReference type="EMBL" id="JAGIOI010000001">
    <property type="protein sequence ID" value="MBP2412836.1"/>
    <property type="molecule type" value="Genomic_DNA"/>
</dbReference>
<dbReference type="RefSeq" id="WP_209679390.1">
    <property type="nucleotide sequence ID" value="NZ_JAGIOI010000001.1"/>
</dbReference>
<organism evidence="4 5">
    <name type="scientific">Arthrobacter stackebrandtii</name>
    <dbReference type="NCBI Taxonomy" id="272161"/>
    <lineage>
        <taxon>Bacteria</taxon>
        <taxon>Bacillati</taxon>
        <taxon>Actinomycetota</taxon>
        <taxon>Actinomycetes</taxon>
        <taxon>Micrococcales</taxon>
        <taxon>Micrococcaceae</taxon>
        <taxon>Arthrobacter</taxon>
    </lineage>
</organism>
<evidence type="ECO:0000256" key="2">
    <source>
        <dbReference type="SAM" id="Phobius"/>
    </source>
</evidence>